<keyword evidence="1 3" id="KW-0853">WD repeat</keyword>
<accession>A0A286U6X8</accession>
<keyword evidence="5" id="KW-1133">Transmembrane helix</keyword>
<feature type="region of interest" description="Disordered" evidence="4">
    <location>
        <begin position="670"/>
        <end position="708"/>
    </location>
</feature>
<dbReference type="InterPro" id="IPR001680">
    <property type="entry name" value="WD40_rpt"/>
</dbReference>
<dbReference type="GO" id="GO:0043161">
    <property type="term" value="P:proteasome-mediated ubiquitin-dependent protein catabolic process"/>
    <property type="evidence" value="ECO:0007669"/>
    <property type="project" value="TreeGrafter"/>
</dbReference>
<proteinExistence type="predicted"/>
<dbReference type="GO" id="GO:0034657">
    <property type="term" value="C:GID complex"/>
    <property type="evidence" value="ECO:0007669"/>
    <property type="project" value="TreeGrafter"/>
</dbReference>
<evidence type="ECO:0000256" key="5">
    <source>
        <dbReference type="SAM" id="Phobius"/>
    </source>
</evidence>
<feature type="region of interest" description="Disordered" evidence="4">
    <location>
        <begin position="1088"/>
        <end position="1149"/>
    </location>
</feature>
<dbReference type="STRING" id="2282107.A0A286U6X8"/>
<protein>
    <submittedName>
        <fullName evidence="6">WD40 domain containing protein</fullName>
    </submittedName>
</protein>
<dbReference type="PANTHER" id="PTHR22838:SF0">
    <property type="entry name" value="WD REPEAT-CONTAINING PROTEIN 26"/>
    <property type="match status" value="1"/>
</dbReference>
<comment type="caution">
    <text evidence="6">The sequence shown here is derived from an EMBL/GenBank/DDBJ whole genome shotgun (WGS) entry which is preliminary data.</text>
</comment>
<dbReference type="AlphaFoldDB" id="A0A286U6X8"/>
<keyword evidence="2" id="KW-0677">Repeat</keyword>
<dbReference type="InParanoid" id="A0A286U6X8"/>
<evidence type="ECO:0000313" key="6">
    <source>
        <dbReference type="EMBL" id="PAV15289.1"/>
    </source>
</evidence>
<dbReference type="SMART" id="SM00320">
    <property type="entry name" value="WD40"/>
    <property type="match status" value="4"/>
</dbReference>
<keyword evidence="7" id="KW-1185">Reference proteome</keyword>
<dbReference type="EMBL" id="NBII01000010">
    <property type="protein sequence ID" value="PAV15289.1"/>
    <property type="molecule type" value="Genomic_DNA"/>
</dbReference>
<feature type="region of interest" description="Disordered" evidence="4">
    <location>
        <begin position="175"/>
        <end position="194"/>
    </location>
</feature>
<feature type="repeat" description="WD" evidence="3">
    <location>
        <begin position="725"/>
        <end position="766"/>
    </location>
</feature>
<dbReference type="OrthoDB" id="972532at2759"/>
<evidence type="ECO:0000256" key="4">
    <source>
        <dbReference type="SAM" id="MobiDB-lite"/>
    </source>
</evidence>
<feature type="compositionally biased region" description="Polar residues" evidence="4">
    <location>
        <begin position="1088"/>
        <end position="1101"/>
    </location>
</feature>
<evidence type="ECO:0000256" key="3">
    <source>
        <dbReference type="PROSITE-ProRule" id="PRU00221"/>
    </source>
</evidence>
<feature type="transmembrane region" description="Helical" evidence="5">
    <location>
        <begin position="360"/>
        <end position="380"/>
    </location>
</feature>
<dbReference type="Gene3D" id="2.130.10.10">
    <property type="entry name" value="YVTN repeat-like/Quinoprotein amine dehydrogenase"/>
    <property type="match status" value="2"/>
</dbReference>
<dbReference type="PANTHER" id="PTHR22838">
    <property type="entry name" value="WD REPEAT PROTEIN 26-RELATED"/>
    <property type="match status" value="1"/>
</dbReference>
<sequence length="1149" mass="126774">MTGGNSNRLQPPASSSGAGAYASDLTNARTMGRISGTETPTRKEPKPKPTIDTKRKQTLLSLLDILAELQKEGDSPLTDTLPHSKAVKVEEPTEGVDDQLQKVGAEAFFKFQKRINNLDRELRNFANATRQLGSSVGILSSAFHLRERIVQVLFIFRENAADLFPTRVHKQSVDQLVDQKHRTEESSGATGKRKRNFHNRKLPHIARPTIPAGGKELTVEDFPEQLEAFANDIKSFLKSLNEFPEFTDEVVNSSMNAFEADLKYWASCLKTYTGQFKFPAVQRYVHDLCGEMGDHLETISSSLAMFLEIGIPTIRFAQKHAADNLQNLSTVATFFSAVTATTLQFSFDQVGTQLSDAVNLFWFISLVFSIASAVNSLLGLTWKQAMYRSPGHRVPWWVLIWIKRSPLIFLVFSVAAFSVGLCLFAYSSNQSKWTSGMTTVFTCFSSFGLVAVSAWFVFERWTFSKHLGRKWLMDVLSETHQEFNRLPPIMWIRVVPHRKLKRLRNILVSAFMRARSGIYTFGKKLITWFACTSFRRSHPTEDAEKGQFMNGPTPNGKNLHPVSPTSPSPYKISSSIERLSTDPKSPISPRSPTPRSPTPRSPTPGGDLTSPSSASLSIAPSETAVSTTESGNGVIVPGQASGQVISPGRRRFANLVRNVISANKLSPIQHRATRAMSSPSSSGLSAAEREELAASRAGSPGNRGGGARVASLIPTLKSLATTQNFQPHSALVRHLQFSPNGEFLATCSWDRTCLIFNVKDFSQPHRVLAHPQGFVGQVAWSPKGDLLLTKMARGTRVWTTESGVCRRTIDRRRPVQSVAWFPQGEAFLSVEGSNVVKLDLNGTVMEIYPFERMVLHDVAITNDQQRMLCVATLTASPDGLKPSMSREEKQIIVYNLDKKEIENQVPILHEVRDITLAKDGTVALVSYENKAPPQLWKLESVKDRTNETNQVTVRLSLERTYMPKAPVDFAGPSYFGGNEDQLVLCAGKAGDIHIWDRRSGYLLHSFQAQDLENDLTCIAWNHASQAFMFSTGSHDGTVRIWETVTYPQLSLRTSFVDMRLSEANTPRSITPDPPAAFVTTTVTFEGSESLSVDSITSSPRSSMDGRNRTPTPTPATTASNSASTHASATTTTTPATTNSAPPTVSSCTN</sequence>
<feature type="compositionally biased region" description="Low complexity" evidence="4">
    <location>
        <begin position="1114"/>
        <end position="1149"/>
    </location>
</feature>
<feature type="compositionally biased region" description="Low complexity" evidence="4">
    <location>
        <begin position="13"/>
        <end position="23"/>
    </location>
</feature>
<dbReference type="Pfam" id="PF00400">
    <property type="entry name" value="WD40"/>
    <property type="match status" value="2"/>
</dbReference>
<dbReference type="InterPro" id="IPR015943">
    <property type="entry name" value="WD40/YVTN_repeat-like_dom_sf"/>
</dbReference>
<feature type="compositionally biased region" description="Low complexity" evidence="4">
    <location>
        <begin position="677"/>
        <end position="686"/>
    </location>
</feature>
<feature type="region of interest" description="Disordered" evidence="4">
    <location>
        <begin position="540"/>
        <end position="644"/>
    </location>
</feature>
<organism evidence="6 7">
    <name type="scientific">Pyrrhoderma noxium</name>
    <dbReference type="NCBI Taxonomy" id="2282107"/>
    <lineage>
        <taxon>Eukaryota</taxon>
        <taxon>Fungi</taxon>
        <taxon>Dikarya</taxon>
        <taxon>Basidiomycota</taxon>
        <taxon>Agaricomycotina</taxon>
        <taxon>Agaricomycetes</taxon>
        <taxon>Hymenochaetales</taxon>
        <taxon>Hymenochaetaceae</taxon>
        <taxon>Pyrrhoderma</taxon>
    </lineage>
</organism>
<feature type="compositionally biased region" description="Pro residues" evidence="4">
    <location>
        <begin position="589"/>
        <end position="602"/>
    </location>
</feature>
<reference evidence="6 7" key="1">
    <citation type="journal article" date="2017" name="Mol. Ecol.">
        <title>Comparative and population genomic landscape of Phellinus noxius: A hypervariable fungus causing root rot in trees.</title>
        <authorList>
            <person name="Chung C.L."/>
            <person name="Lee T.J."/>
            <person name="Akiba M."/>
            <person name="Lee H.H."/>
            <person name="Kuo T.H."/>
            <person name="Liu D."/>
            <person name="Ke H.M."/>
            <person name="Yokoi T."/>
            <person name="Roa M.B."/>
            <person name="Lu M.J."/>
            <person name="Chang Y.Y."/>
            <person name="Ann P.J."/>
            <person name="Tsai J.N."/>
            <person name="Chen C.Y."/>
            <person name="Tzean S.S."/>
            <person name="Ota Y."/>
            <person name="Hattori T."/>
            <person name="Sahashi N."/>
            <person name="Liou R.F."/>
            <person name="Kikuchi T."/>
            <person name="Tsai I.J."/>
        </authorList>
    </citation>
    <scope>NUCLEOTIDE SEQUENCE [LARGE SCALE GENOMIC DNA]</scope>
    <source>
        <strain evidence="6 7">FFPRI411160</strain>
    </source>
</reference>
<dbReference type="InterPro" id="IPR036322">
    <property type="entry name" value="WD40_repeat_dom_sf"/>
</dbReference>
<keyword evidence="5" id="KW-0812">Transmembrane</keyword>
<feature type="transmembrane region" description="Helical" evidence="5">
    <location>
        <begin position="438"/>
        <end position="458"/>
    </location>
</feature>
<evidence type="ECO:0000256" key="2">
    <source>
        <dbReference type="ARBA" id="ARBA00022737"/>
    </source>
</evidence>
<dbReference type="SUPFAM" id="SSF50978">
    <property type="entry name" value="WD40 repeat-like"/>
    <property type="match status" value="1"/>
</dbReference>
<gene>
    <name evidence="6" type="ORF">PNOK_0905000</name>
</gene>
<name>A0A286U6X8_9AGAM</name>
<keyword evidence="5" id="KW-0472">Membrane</keyword>
<feature type="compositionally biased region" description="Low complexity" evidence="4">
    <location>
        <begin position="610"/>
        <end position="621"/>
    </location>
</feature>
<feature type="region of interest" description="Disordered" evidence="4">
    <location>
        <begin position="1"/>
        <end position="54"/>
    </location>
</feature>
<feature type="transmembrane region" description="Helical" evidence="5">
    <location>
        <begin position="407"/>
        <end position="426"/>
    </location>
</feature>
<dbReference type="InterPro" id="IPR051350">
    <property type="entry name" value="WD_repeat-ST_regulator"/>
</dbReference>
<dbReference type="PROSITE" id="PS50082">
    <property type="entry name" value="WD_REPEATS_2"/>
    <property type="match status" value="1"/>
</dbReference>
<dbReference type="Proteomes" id="UP000217199">
    <property type="component" value="Unassembled WGS sequence"/>
</dbReference>
<feature type="compositionally biased region" description="Basic and acidic residues" evidence="4">
    <location>
        <begin position="40"/>
        <end position="54"/>
    </location>
</feature>
<evidence type="ECO:0000256" key="1">
    <source>
        <dbReference type="ARBA" id="ARBA00022574"/>
    </source>
</evidence>
<evidence type="ECO:0000313" key="7">
    <source>
        <dbReference type="Proteomes" id="UP000217199"/>
    </source>
</evidence>